<dbReference type="Gene3D" id="3.40.190.10">
    <property type="entry name" value="Periplasmic binding protein-like II"/>
    <property type="match status" value="2"/>
</dbReference>
<evidence type="ECO:0000256" key="3">
    <source>
        <dbReference type="ARBA" id="ARBA00011946"/>
    </source>
</evidence>
<dbReference type="SUPFAM" id="SSF54913">
    <property type="entry name" value="GlnB-like"/>
    <property type="match status" value="1"/>
</dbReference>
<dbReference type="PANTHER" id="PTHR21403">
    <property type="entry name" value="ATP PHOSPHORIBOSYLTRANSFERASE ATP-PRTASE"/>
    <property type="match status" value="1"/>
</dbReference>
<feature type="domain" description="Histidine biosynthesis HisG C-terminal" evidence="9">
    <location>
        <begin position="220"/>
        <end position="291"/>
    </location>
</feature>
<dbReference type="Pfam" id="PF01634">
    <property type="entry name" value="HisG"/>
    <property type="match status" value="1"/>
</dbReference>
<dbReference type="Gene3D" id="3.30.70.120">
    <property type="match status" value="1"/>
</dbReference>
<gene>
    <name evidence="10" type="ORF">ACOF00016_LOCUS9997</name>
</gene>
<dbReference type="EMBL" id="HBIM01012157">
    <property type="protein sequence ID" value="CAE0412737.1"/>
    <property type="molecule type" value="Transcribed_RNA"/>
</dbReference>
<protein>
    <recommendedName>
        <fullName evidence="3">ATP phosphoribosyltransferase</fullName>
        <ecNumber evidence="3">2.4.2.17</ecNumber>
    </recommendedName>
</protein>
<name>A0A7S3L7K5_9STRA</name>
<dbReference type="GO" id="GO:0005737">
    <property type="term" value="C:cytoplasm"/>
    <property type="evidence" value="ECO:0007669"/>
    <property type="project" value="InterPro"/>
</dbReference>
<evidence type="ECO:0000256" key="4">
    <source>
        <dbReference type="ARBA" id="ARBA00022605"/>
    </source>
</evidence>
<dbReference type="InterPro" id="IPR001348">
    <property type="entry name" value="ATP_PRibTrfase_HisG"/>
</dbReference>
<evidence type="ECO:0000259" key="8">
    <source>
        <dbReference type="Pfam" id="PF01634"/>
    </source>
</evidence>
<reference evidence="10" key="1">
    <citation type="submission" date="2021-01" db="EMBL/GenBank/DDBJ databases">
        <authorList>
            <person name="Corre E."/>
            <person name="Pelletier E."/>
            <person name="Niang G."/>
            <person name="Scheremetjew M."/>
            <person name="Finn R."/>
            <person name="Kale V."/>
            <person name="Holt S."/>
            <person name="Cochrane G."/>
            <person name="Meng A."/>
            <person name="Brown T."/>
            <person name="Cohen L."/>
        </authorList>
    </citation>
    <scope>NUCLEOTIDE SEQUENCE</scope>
    <source>
        <strain evidence="10">CCMP127</strain>
    </source>
</reference>
<dbReference type="InterPro" id="IPR011322">
    <property type="entry name" value="N-reg_PII-like_a/b"/>
</dbReference>
<proteinExistence type="inferred from homology"/>
<dbReference type="InterPro" id="IPR013115">
    <property type="entry name" value="HisG_C"/>
</dbReference>
<evidence type="ECO:0000256" key="2">
    <source>
        <dbReference type="ARBA" id="ARBA00004667"/>
    </source>
</evidence>
<dbReference type="InterPro" id="IPR013820">
    <property type="entry name" value="ATP_PRibTrfase_cat"/>
</dbReference>
<dbReference type="AlphaFoldDB" id="A0A7S3L7K5"/>
<sequence length="294" mass="31601">MERKGSSPPGNCRFAIPKKGRLYDKVLEMLKGAGIEFRREARLDVALCVDLPITLVFLPAADIAKYVGEGNVDIGITGWDVVQESQVDVVKIMDLGFGKCKLCVQAPVVDEITDVKQLAGKRIVTSFPDITKQYFAAMDAEQGTTTRVKFVSGSVEAACALGLADAVVDLVETGTTMRAAGLDVVADILETQSILIGNPKAEHQDLVDMIKGRIEGYIVATKYNMVIYNVSDDILPKALAVTPGKRSPTITTLDDGGKAVSALILKKEVGQKMDELKKIGATDILVLALSNSRM</sequence>
<comment type="catalytic activity">
    <reaction evidence="1">
        <text>1-(5-phospho-beta-D-ribosyl)-ATP + diphosphate = 5-phospho-alpha-D-ribose 1-diphosphate + ATP</text>
        <dbReference type="Rhea" id="RHEA:18473"/>
        <dbReference type="ChEBI" id="CHEBI:30616"/>
        <dbReference type="ChEBI" id="CHEBI:33019"/>
        <dbReference type="ChEBI" id="CHEBI:58017"/>
        <dbReference type="ChEBI" id="CHEBI:73183"/>
        <dbReference type="EC" id="2.4.2.17"/>
    </reaction>
</comment>
<organism evidence="10">
    <name type="scientific">Amphora coffeiformis</name>
    <dbReference type="NCBI Taxonomy" id="265554"/>
    <lineage>
        <taxon>Eukaryota</taxon>
        <taxon>Sar</taxon>
        <taxon>Stramenopiles</taxon>
        <taxon>Ochrophyta</taxon>
        <taxon>Bacillariophyta</taxon>
        <taxon>Bacillariophyceae</taxon>
        <taxon>Bacillariophycidae</taxon>
        <taxon>Thalassiophysales</taxon>
        <taxon>Catenulaceae</taxon>
        <taxon>Amphora</taxon>
    </lineage>
</organism>
<dbReference type="InterPro" id="IPR015867">
    <property type="entry name" value="N-reg_PII/ATP_PRibTrfase_C"/>
</dbReference>
<keyword evidence="6" id="KW-0808">Transferase</keyword>
<evidence type="ECO:0000256" key="1">
    <source>
        <dbReference type="ARBA" id="ARBA00000915"/>
    </source>
</evidence>
<evidence type="ECO:0000256" key="7">
    <source>
        <dbReference type="ARBA" id="ARBA00023102"/>
    </source>
</evidence>
<evidence type="ECO:0000256" key="5">
    <source>
        <dbReference type="ARBA" id="ARBA00022676"/>
    </source>
</evidence>
<evidence type="ECO:0000259" key="9">
    <source>
        <dbReference type="Pfam" id="PF08029"/>
    </source>
</evidence>
<dbReference type="PANTHER" id="PTHR21403:SF8">
    <property type="entry name" value="ATP PHOSPHORIBOSYLTRANSFERASE"/>
    <property type="match status" value="1"/>
</dbReference>
<dbReference type="SUPFAM" id="SSF53850">
    <property type="entry name" value="Periplasmic binding protein-like II"/>
    <property type="match status" value="1"/>
</dbReference>
<keyword evidence="5" id="KW-0328">Glycosyltransferase</keyword>
<dbReference type="GO" id="GO:0000105">
    <property type="term" value="P:L-histidine biosynthetic process"/>
    <property type="evidence" value="ECO:0007669"/>
    <property type="project" value="UniProtKB-UniPathway"/>
</dbReference>
<dbReference type="EC" id="2.4.2.17" evidence="3"/>
<evidence type="ECO:0000256" key="6">
    <source>
        <dbReference type="ARBA" id="ARBA00022679"/>
    </source>
</evidence>
<keyword evidence="7" id="KW-0368">Histidine biosynthesis</keyword>
<dbReference type="UniPathway" id="UPA00031">
    <property type="reaction ID" value="UER00006"/>
</dbReference>
<dbReference type="FunFam" id="3.40.190.10:FF:000123">
    <property type="entry name" value="HIS1p ATP phosphoribosyltransferase"/>
    <property type="match status" value="1"/>
</dbReference>
<dbReference type="InterPro" id="IPR020621">
    <property type="entry name" value="ATP-PRT_HisG_long"/>
</dbReference>
<comment type="pathway">
    <text evidence="2">Amino-acid biosynthesis; L-histidine biosynthesis; L-histidine from 5-phospho-alpha-D-ribose 1-diphosphate: step 1/9.</text>
</comment>
<evidence type="ECO:0000313" key="10">
    <source>
        <dbReference type="EMBL" id="CAE0412737.1"/>
    </source>
</evidence>
<dbReference type="PROSITE" id="PS01316">
    <property type="entry name" value="ATP_P_PHORIBOSYLTR"/>
    <property type="match status" value="1"/>
</dbReference>
<dbReference type="NCBIfam" id="TIGR03455">
    <property type="entry name" value="HisG_C-term"/>
    <property type="match status" value="1"/>
</dbReference>
<dbReference type="GO" id="GO:0000287">
    <property type="term" value="F:magnesium ion binding"/>
    <property type="evidence" value="ECO:0007669"/>
    <property type="project" value="InterPro"/>
</dbReference>
<feature type="domain" description="ATP phosphoribosyltransferase catalytic" evidence="8">
    <location>
        <begin position="60"/>
        <end position="215"/>
    </location>
</feature>
<dbReference type="NCBIfam" id="TIGR00070">
    <property type="entry name" value="hisG"/>
    <property type="match status" value="1"/>
</dbReference>
<dbReference type="GO" id="GO:0003879">
    <property type="term" value="F:ATP phosphoribosyltransferase activity"/>
    <property type="evidence" value="ECO:0007669"/>
    <property type="project" value="UniProtKB-EC"/>
</dbReference>
<dbReference type="Pfam" id="PF08029">
    <property type="entry name" value="HisG_C"/>
    <property type="match status" value="1"/>
</dbReference>
<accession>A0A7S3L7K5</accession>
<keyword evidence="4" id="KW-0028">Amino-acid biosynthesis</keyword>
<dbReference type="CDD" id="cd13592">
    <property type="entry name" value="PBP2_HisGL2"/>
    <property type="match status" value="1"/>
</dbReference>
<dbReference type="InterPro" id="IPR018198">
    <property type="entry name" value="ATP_PRibTrfase_CS"/>
</dbReference>
<dbReference type="HAMAP" id="MF_00079">
    <property type="entry name" value="HisG_Long"/>
    <property type="match status" value="1"/>
</dbReference>